<dbReference type="GO" id="GO:0005634">
    <property type="term" value="C:nucleus"/>
    <property type="evidence" value="ECO:0007669"/>
    <property type="project" value="UniProtKB-SubCell"/>
</dbReference>
<evidence type="ECO:0000256" key="6">
    <source>
        <dbReference type="ARBA" id="ARBA00023328"/>
    </source>
</evidence>
<feature type="coiled-coil region" evidence="7">
    <location>
        <begin position="11"/>
        <end position="38"/>
    </location>
</feature>
<dbReference type="AlphaFoldDB" id="A0A8H7QMZ8"/>
<dbReference type="OrthoDB" id="10050372at2759"/>
<accession>A0A8H7QMZ8</accession>
<evidence type="ECO:0000256" key="4">
    <source>
        <dbReference type="ARBA" id="ARBA00022454"/>
    </source>
</evidence>
<proteinExistence type="inferred from homology"/>
<dbReference type="Proteomes" id="UP000650833">
    <property type="component" value="Unassembled WGS sequence"/>
</dbReference>
<keyword evidence="6" id="KW-0137">Centromere</keyword>
<dbReference type="EMBL" id="JAEPRC010000585">
    <property type="protein sequence ID" value="KAG2194476.1"/>
    <property type="molecule type" value="Genomic_DNA"/>
</dbReference>
<evidence type="ECO:0000313" key="9">
    <source>
        <dbReference type="Proteomes" id="UP000650833"/>
    </source>
</evidence>
<dbReference type="GO" id="GO:0031511">
    <property type="term" value="C:Mis6-Sim4 complex"/>
    <property type="evidence" value="ECO:0007669"/>
    <property type="project" value="TreeGrafter"/>
</dbReference>
<reference evidence="8" key="1">
    <citation type="submission" date="2020-12" db="EMBL/GenBank/DDBJ databases">
        <title>Metabolic potential, ecology and presence of endohyphal bacteria is reflected in genomic diversity of Mucoromycotina.</title>
        <authorList>
            <person name="Muszewska A."/>
            <person name="Okrasinska A."/>
            <person name="Steczkiewicz K."/>
            <person name="Drgas O."/>
            <person name="Orlowska M."/>
            <person name="Perlinska-Lenart U."/>
            <person name="Aleksandrzak-Piekarczyk T."/>
            <person name="Szatraj K."/>
            <person name="Zielenkiewicz U."/>
            <person name="Pilsyk S."/>
            <person name="Malc E."/>
            <person name="Mieczkowski P."/>
            <person name="Kruszewska J.S."/>
            <person name="Biernat P."/>
            <person name="Pawlowska J."/>
        </authorList>
    </citation>
    <scope>NUCLEOTIDE SEQUENCE</scope>
    <source>
        <strain evidence="8">CBS 226.32</strain>
    </source>
</reference>
<keyword evidence="9" id="KW-1185">Reference proteome</keyword>
<evidence type="ECO:0000313" key="8">
    <source>
        <dbReference type="EMBL" id="KAG2194476.1"/>
    </source>
</evidence>
<dbReference type="PANTHER" id="PTHR14582">
    <property type="entry name" value="INNER KINETOCHORE SUBUNIT MAL2"/>
    <property type="match status" value="1"/>
</dbReference>
<evidence type="ECO:0000256" key="3">
    <source>
        <dbReference type="ARBA" id="ARBA00007321"/>
    </source>
</evidence>
<comment type="subcellular location">
    <subcellularLocation>
        <location evidence="2">Chromosome</location>
        <location evidence="2">Centromere</location>
    </subcellularLocation>
    <subcellularLocation>
        <location evidence="1">Nucleus</location>
    </subcellularLocation>
</comment>
<keyword evidence="5" id="KW-0539">Nucleus</keyword>
<evidence type="ECO:0000256" key="7">
    <source>
        <dbReference type="SAM" id="Coils"/>
    </source>
</evidence>
<protein>
    <submittedName>
        <fullName evidence="8">Uncharacterized protein</fullName>
    </submittedName>
</protein>
<sequence>MDEDAFLPSENDKLKAHIKEMRRRLAVATIRDKQLRKELLEEDLQYMTVSSLIELVQDPTRVLAHEFDDMTKEVFAKMMSTVESCCLREAMSYHRLAGRSIFNFKGNRSCIRLETFYNRTYKESYYILYDKNQTHYSKSIKRISRSVIEHHTIPIFIHLNVLEEKFLPDNFDTFIRIVHDQLQAYVTKREILKEVAQLKKLNAIEIKYQSESLHRVEIKVVNVYKQSMLVDISFEDKSSAYPTNVIIRDITNRTRGATADATKYLPSTAMEFKERPMVDVLMELLQTELKTATFSNNNDKVDMEID</sequence>
<dbReference type="InterPro" id="IPR018464">
    <property type="entry name" value="CENP-O"/>
</dbReference>
<keyword evidence="4" id="KW-0158">Chromosome</keyword>
<keyword evidence="7" id="KW-0175">Coiled coil</keyword>
<evidence type="ECO:0000256" key="5">
    <source>
        <dbReference type="ARBA" id="ARBA00023242"/>
    </source>
</evidence>
<organism evidence="8 9">
    <name type="scientific">Mucor plumbeus</name>
    <dbReference type="NCBI Taxonomy" id="97098"/>
    <lineage>
        <taxon>Eukaryota</taxon>
        <taxon>Fungi</taxon>
        <taxon>Fungi incertae sedis</taxon>
        <taxon>Mucoromycota</taxon>
        <taxon>Mucoromycotina</taxon>
        <taxon>Mucoromycetes</taxon>
        <taxon>Mucorales</taxon>
        <taxon>Mucorineae</taxon>
        <taxon>Mucoraceae</taxon>
        <taxon>Mucor</taxon>
    </lineage>
</organism>
<evidence type="ECO:0000256" key="1">
    <source>
        <dbReference type="ARBA" id="ARBA00004123"/>
    </source>
</evidence>
<name>A0A8H7QMZ8_9FUNG</name>
<comment type="caution">
    <text evidence="8">The sequence shown here is derived from an EMBL/GenBank/DDBJ whole genome shotgun (WGS) entry which is preliminary data.</text>
</comment>
<dbReference type="Pfam" id="PF09496">
    <property type="entry name" value="CENP-O"/>
    <property type="match status" value="1"/>
</dbReference>
<comment type="similarity">
    <text evidence="3">Belongs to the CENP-O/MCM21 family.</text>
</comment>
<dbReference type="PANTHER" id="PTHR14582:SF1">
    <property type="entry name" value="CENTROMERE PROTEIN O"/>
    <property type="match status" value="1"/>
</dbReference>
<dbReference type="CDD" id="cd23835">
    <property type="entry name" value="DRWD-N_CENP-O"/>
    <property type="match status" value="1"/>
</dbReference>
<gene>
    <name evidence="8" type="ORF">INT46_004846</name>
</gene>
<evidence type="ECO:0000256" key="2">
    <source>
        <dbReference type="ARBA" id="ARBA00004584"/>
    </source>
</evidence>